<evidence type="ECO:0000256" key="1">
    <source>
        <dbReference type="ARBA" id="ARBA00061469"/>
    </source>
</evidence>
<dbReference type="HOGENOM" id="CLU_028759_1_0_1"/>
<dbReference type="InterPro" id="IPR018618">
    <property type="entry name" value="GID4/10-like"/>
</dbReference>
<dbReference type="GO" id="GO:0006623">
    <property type="term" value="P:protein targeting to vacuole"/>
    <property type="evidence" value="ECO:0007669"/>
    <property type="project" value="TreeGrafter"/>
</dbReference>
<evidence type="ECO:0000256" key="2">
    <source>
        <dbReference type="SAM" id="MobiDB-lite"/>
    </source>
</evidence>
<dbReference type="STRING" id="1051891.A0A0C3Q8S8"/>
<dbReference type="GO" id="GO:0005773">
    <property type="term" value="C:vacuole"/>
    <property type="evidence" value="ECO:0007669"/>
    <property type="project" value="GOC"/>
</dbReference>
<keyword evidence="4" id="KW-1185">Reference proteome</keyword>
<dbReference type="GO" id="GO:0034657">
    <property type="term" value="C:GID complex"/>
    <property type="evidence" value="ECO:0007669"/>
    <property type="project" value="TreeGrafter"/>
</dbReference>
<comment type="similarity">
    <text evidence="1">Belongs to the GID4/VID24 family.</text>
</comment>
<dbReference type="PANTHER" id="PTHR14534">
    <property type="entry name" value="VACUOLAR IMPORT AND DEGRADATION PROTEIN 24"/>
    <property type="match status" value="1"/>
</dbReference>
<feature type="region of interest" description="Disordered" evidence="2">
    <location>
        <begin position="1"/>
        <end position="84"/>
    </location>
</feature>
<accession>A0A0C3Q8S8</accession>
<dbReference type="OrthoDB" id="62at2759"/>
<dbReference type="GO" id="GO:0007039">
    <property type="term" value="P:protein catabolic process in the vacuole"/>
    <property type="evidence" value="ECO:0007669"/>
    <property type="project" value="TreeGrafter"/>
</dbReference>
<gene>
    <name evidence="3" type="ORF">M407DRAFT_74677</name>
</gene>
<dbReference type="Pfam" id="PF09783">
    <property type="entry name" value="Vac_ImportDeg"/>
    <property type="match status" value="1"/>
</dbReference>
<sequence length="341" mass="37774">MPIPTSTTTTHTYSSFAIISPPSSSSTKLRSFSDVSDASSRPSLLSSSPTDSSFSSPPSSPFFPEDEPRDRSPSFSRDSSVDPSCSSSSYSCCIASTSSFPQPDPYRDITHIRASPRGNNALYPGATFAGTQKSGRNNYEVSVTVLDVDFVTSQLSGYLKIKGLTDDWPELTTYFDAEIIGERYGFLTTQPDLGATEAEDMMHWGRFPAFRSLKNEMRRPNLTISERHREKKGVVFMRWKERFLVPDWKVRDINGASFAGFYYVCVEFNPGRAGGSSPTAPSFTDDDDFPTLGSPVSPIKSRSSGPATMTGFYYHADSEPYQQLSLAHVPEERQQVAFEFR</sequence>
<dbReference type="PANTHER" id="PTHR14534:SF3">
    <property type="entry name" value="GID COMPLEX SUBUNIT 4 HOMOLOG"/>
    <property type="match status" value="1"/>
</dbReference>
<dbReference type="AlphaFoldDB" id="A0A0C3Q8S8"/>
<protein>
    <recommendedName>
        <fullName evidence="5">Vacuolar import and degradation protein</fullName>
    </recommendedName>
</protein>
<dbReference type="Proteomes" id="UP000054248">
    <property type="component" value="Unassembled WGS sequence"/>
</dbReference>
<proteinExistence type="inferred from homology"/>
<name>A0A0C3Q8S8_9AGAM</name>
<evidence type="ECO:0000313" key="4">
    <source>
        <dbReference type="Proteomes" id="UP000054248"/>
    </source>
</evidence>
<evidence type="ECO:0000313" key="3">
    <source>
        <dbReference type="EMBL" id="KIO26275.1"/>
    </source>
</evidence>
<evidence type="ECO:0008006" key="5">
    <source>
        <dbReference type="Google" id="ProtNLM"/>
    </source>
</evidence>
<feature type="compositionally biased region" description="Low complexity" evidence="2">
    <location>
        <begin position="1"/>
        <end position="57"/>
    </location>
</feature>
<feature type="compositionally biased region" description="Low complexity" evidence="2">
    <location>
        <begin position="73"/>
        <end position="84"/>
    </location>
</feature>
<dbReference type="GO" id="GO:0043161">
    <property type="term" value="P:proteasome-mediated ubiquitin-dependent protein catabolic process"/>
    <property type="evidence" value="ECO:0007669"/>
    <property type="project" value="TreeGrafter"/>
</dbReference>
<reference evidence="4" key="2">
    <citation type="submission" date="2015-01" db="EMBL/GenBank/DDBJ databases">
        <title>Evolutionary Origins and Diversification of the Mycorrhizal Mutualists.</title>
        <authorList>
            <consortium name="DOE Joint Genome Institute"/>
            <consortium name="Mycorrhizal Genomics Consortium"/>
            <person name="Kohler A."/>
            <person name="Kuo A."/>
            <person name="Nagy L.G."/>
            <person name="Floudas D."/>
            <person name="Copeland A."/>
            <person name="Barry K.W."/>
            <person name="Cichocki N."/>
            <person name="Veneault-Fourrey C."/>
            <person name="LaButti K."/>
            <person name="Lindquist E.A."/>
            <person name="Lipzen A."/>
            <person name="Lundell T."/>
            <person name="Morin E."/>
            <person name="Murat C."/>
            <person name="Riley R."/>
            <person name="Ohm R."/>
            <person name="Sun H."/>
            <person name="Tunlid A."/>
            <person name="Henrissat B."/>
            <person name="Grigoriev I.V."/>
            <person name="Hibbett D.S."/>
            <person name="Martin F."/>
        </authorList>
    </citation>
    <scope>NUCLEOTIDE SEQUENCE [LARGE SCALE GENOMIC DNA]</scope>
    <source>
        <strain evidence="4">MUT 4182</strain>
    </source>
</reference>
<dbReference type="EMBL" id="KN823027">
    <property type="protein sequence ID" value="KIO26275.1"/>
    <property type="molecule type" value="Genomic_DNA"/>
</dbReference>
<reference evidence="3 4" key="1">
    <citation type="submission" date="2014-04" db="EMBL/GenBank/DDBJ databases">
        <authorList>
            <consortium name="DOE Joint Genome Institute"/>
            <person name="Kuo A."/>
            <person name="Girlanda M."/>
            <person name="Perotto S."/>
            <person name="Kohler A."/>
            <person name="Nagy L.G."/>
            <person name="Floudas D."/>
            <person name="Copeland A."/>
            <person name="Barry K.W."/>
            <person name="Cichocki N."/>
            <person name="Veneault-Fourrey C."/>
            <person name="LaButti K."/>
            <person name="Lindquist E.A."/>
            <person name="Lipzen A."/>
            <person name="Lundell T."/>
            <person name="Morin E."/>
            <person name="Murat C."/>
            <person name="Sun H."/>
            <person name="Tunlid A."/>
            <person name="Henrissat B."/>
            <person name="Grigoriev I.V."/>
            <person name="Hibbett D.S."/>
            <person name="Martin F."/>
            <person name="Nordberg H.P."/>
            <person name="Cantor M.N."/>
            <person name="Hua S.X."/>
        </authorList>
    </citation>
    <scope>NUCLEOTIDE SEQUENCE [LARGE SCALE GENOMIC DNA]</scope>
    <source>
        <strain evidence="3 4">MUT 4182</strain>
    </source>
</reference>
<organism evidence="3 4">
    <name type="scientific">Tulasnella calospora MUT 4182</name>
    <dbReference type="NCBI Taxonomy" id="1051891"/>
    <lineage>
        <taxon>Eukaryota</taxon>
        <taxon>Fungi</taxon>
        <taxon>Dikarya</taxon>
        <taxon>Basidiomycota</taxon>
        <taxon>Agaricomycotina</taxon>
        <taxon>Agaricomycetes</taxon>
        <taxon>Cantharellales</taxon>
        <taxon>Tulasnellaceae</taxon>
        <taxon>Tulasnella</taxon>
    </lineage>
</organism>
<dbReference type="GO" id="GO:0045721">
    <property type="term" value="P:negative regulation of gluconeogenesis"/>
    <property type="evidence" value="ECO:0007669"/>
    <property type="project" value="TreeGrafter"/>
</dbReference>